<reference evidence="3" key="1">
    <citation type="submission" date="2021-02" db="EMBL/GenBank/DDBJ databases">
        <authorList>
            <person name="Nowell W R."/>
        </authorList>
    </citation>
    <scope>NUCLEOTIDE SEQUENCE</scope>
</reference>
<sequence>TLLAPANNIFTKLGEECAQQGCAVDLFVFPNNYIDLATISE</sequence>
<feature type="non-terminal residue" evidence="3">
    <location>
        <position position="1"/>
    </location>
</feature>
<gene>
    <name evidence="2" type="ORF">GIL414_LOCUS40465</name>
    <name evidence="3" type="ORF">GIL414_LOCUS51669</name>
</gene>
<evidence type="ECO:0000313" key="3">
    <source>
        <dbReference type="EMBL" id="CAF4897574.1"/>
    </source>
</evidence>
<dbReference type="GO" id="GO:0006886">
    <property type="term" value="P:intracellular protein transport"/>
    <property type="evidence" value="ECO:0007669"/>
    <property type="project" value="InterPro"/>
</dbReference>
<evidence type="ECO:0000313" key="4">
    <source>
        <dbReference type="Proteomes" id="UP000681720"/>
    </source>
</evidence>
<protein>
    <recommendedName>
        <fullName evidence="1">Sec23/Sec24 trunk domain-containing protein</fullName>
    </recommendedName>
</protein>
<comment type="caution">
    <text evidence="3">The sequence shown here is derived from an EMBL/GenBank/DDBJ whole genome shotgun (WGS) entry which is preliminary data.</text>
</comment>
<proteinExistence type="predicted"/>
<dbReference type="GO" id="GO:0030127">
    <property type="term" value="C:COPII vesicle coat"/>
    <property type="evidence" value="ECO:0007669"/>
    <property type="project" value="InterPro"/>
</dbReference>
<dbReference type="GO" id="GO:0006888">
    <property type="term" value="P:endoplasmic reticulum to Golgi vesicle-mediated transport"/>
    <property type="evidence" value="ECO:0007669"/>
    <property type="project" value="InterPro"/>
</dbReference>
<dbReference type="Gene3D" id="3.40.50.410">
    <property type="entry name" value="von Willebrand factor, type A domain"/>
    <property type="match status" value="1"/>
</dbReference>
<accession>A0A8S3CDC6</accession>
<evidence type="ECO:0000313" key="2">
    <source>
        <dbReference type="EMBL" id="CAF4636933.1"/>
    </source>
</evidence>
<dbReference type="EMBL" id="CAJOBJ010112291">
    <property type="protein sequence ID" value="CAF4636933.1"/>
    <property type="molecule type" value="Genomic_DNA"/>
</dbReference>
<feature type="domain" description="Sec23/Sec24 trunk" evidence="1">
    <location>
        <begin position="3"/>
        <end position="40"/>
    </location>
</feature>
<dbReference type="SUPFAM" id="SSF53300">
    <property type="entry name" value="vWA-like"/>
    <property type="match status" value="1"/>
</dbReference>
<name>A0A8S3CDC6_9BILA</name>
<dbReference type="Pfam" id="PF04811">
    <property type="entry name" value="Sec23_trunk"/>
    <property type="match status" value="1"/>
</dbReference>
<dbReference type="EMBL" id="CAJOBJ010175104">
    <property type="protein sequence ID" value="CAF4897574.1"/>
    <property type="molecule type" value="Genomic_DNA"/>
</dbReference>
<dbReference type="InterPro" id="IPR036465">
    <property type="entry name" value="vWFA_dom_sf"/>
</dbReference>
<dbReference type="AlphaFoldDB" id="A0A8S3CDC6"/>
<dbReference type="Proteomes" id="UP000681720">
    <property type="component" value="Unassembled WGS sequence"/>
</dbReference>
<dbReference type="InterPro" id="IPR006896">
    <property type="entry name" value="Sec23/24_trunk_dom"/>
</dbReference>
<organism evidence="3 4">
    <name type="scientific">Rotaria magnacalcarata</name>
    <dbReference type="NCBI Taxonomy" id="392030"/>
    <lineage>
        <taxon>Eukaryota</taxon>
        <taxon>Metazoa</taxon>
        <taxon>Spiralia</taxon>
        <taxon>Gnathifera</taxon>
        <taxon>Rotifera</taxon>
        <taxon>Eurotatoria</taxon>
        <taxon>Bdelloidea</taxon>
        <taxon>Philodinida</taxon>
        <taxon>Philodinidae</taxon>
        <taxon>Rotaria</taxon>
    </lineage>
</organism>
<evidence type="ECO:0000259" key="1">
    <source>
        <dbReference type="Pfam" id="PF04811"/>
    </source>
</evidence>